<dbReference type="EMBL" id="LAZR01005216">
    <property type="protein sequence ID" value="KKN01850.1"/>
    <property type="molecule type" value="Genomic_DNA"/>
</dbReference>
<evidence type="ECO:0000313" key="1">
    <source>
        <dbReference type="EMBL" id="KKN01850.1"/>
    </source>
</evidence>
<reference evidence="1" key="1">
    <citation type="journal article" date="2015" name="Nature">
        <title>Complex archaea that bridge the gap between prokaryotes and eukaryotes.</title>
        <authorList>
            <person name="Spang A."/>
            <person name="Saw J.H."/>
            <person name="Jorgensen S.L."/>
            <person name="Zaremba-Niedzwiedzka K."/>
            <person name="Martijn J."/>
            <person name="Lind A.E."/>
            <person name="van Eijk R."/>
            <person name="Schleper C."/>
            <person name="Guy L."/>
            <person name="Ettema T.J."/>
        </authorList>
    </citation>
    <scope>NUCLEOTIDE SEQUENCE</scope>
</reference>
<accession>A0A0F9M3B0</accession>
<protein>
    <submittedName>
        <fullName evidence="1">Uncharacterized protein</fullName>
    </submittedName>
</protein>
<feature type="non-terminal residue" evidence="1">
    <location>
        <position position="1"/>
    </location>
</feature>
<gene>
    <name evidence="1" type="ORF">LCGC14_1123670</name>
</gene>
<sequence length="66" mass="8119">SREEWDAMSLEERVEWLYRKSEELEPLSRRLSMLERWAKRENEQRHPGALKNAANWLLRKHEEEGK</sequence>
<dbReference type="AlphaFoldDB" id="A0A0F9M3B0"/>
<organism evidence="1">
    <name type="scientific">marine sediment metagenome</name>
    <dbReference type="NCBI Taxonomy" id="412755"/>
    <lineage>
        <taxon>unclassified sequences</taxon>
        <taxon>metagenomes</taxon>
        <taxon>ecological metagenomes</taxon>
    </lineage>
</organism>
<name>A0A0F9M3B0_9ZZZZ</name>
<proteinExistence type="predicted"/>
<comment type="caution">
    <text evidence="1">The sequence shown here is derived from an EMBL/GenBank/DDBJ whole genome shotgun (WGS) entry which is preliminary data.</text>
</comment>